<evidence type="ECO:0000313" key="1">
    <source>
        <dbReference type="EMBL" id="EGX59705.1"/>
    </source>
</evidence>
<organism evidence="1 2">
    <name type="scientific">Streptomyces zinciresistens K42</name>
    <dbReference type="NCBI Taxonomy" id="700597"/>
    <lineage>
        <taxon>Bacteria</taxon>
        <taxon>Bacillati</taxon>
        <taxon>Actinomycetota</taxon>
        <taxon>Actinomycetes</taxon>
        <taxon>Kitasatosporales</taxon>
        <taxon>Streptomycetaceae</taxon>
        <taxon>Streptomyces</taxon>
    </lineage>
</organism>
<proteinExistence type="predicted"/>
<comment type="caution">
    <text evidence="1">The sequence shown here is derived from an EMBL/GenBank/DDBJ whole genome shotgun (WGS) entry which is preliminary data.</text>
</comment>
<reference evidence="1 2" key="1">
    <citation type="submission" date="2011-08" db="EMBL/GenBank/DDBJ databases">
        <authorList>
            <person name="Lin Y."/>
            <person name="Hao X."/>
            <person name="Johnstone L."/>
            <person name="Miller S.J."/>
            <person name="Wei G."/>
            <person name="Rensing C."/>
        </authorList>
    </citation>
    <scope>NUCLEOTIDE SEQUENCE [LARGE SCALE GENOMIC DNA]</scope>
    <source>
        <strain evidence="1 2">K42</strain>
    </source>
</reference>
<evidence type="ECO:0000313" key="2">
    <source>
        <dbReference type="Proteomes" id="UP000004217"/>
    </source>
</evidence>
<sequence>MRTRERGKGVSQTMQTLSVGLLTVSHALHLRMIEAS</sequence>
<dbReference type="AlphaFoldDB" id="G2G9Z4"/>
<gene>
    <name evidence="1" type="ORF">SZN_11573</name>
</gene>
<keyword evidence="2" id="KW-1185">Reference proteome</keyword>
<name>G2G9Z4_9ACTN</name>
<accession>G2G9Z4</accession>
<dbReference type="EMBL" id="AGBF01000026">
    <property type="protein sequence ID" value="EGX59705.1"/>
    <property type="molecule type" value="Genomic_DNA"/>
</dbReference>
<protein>
    <submittedName>
        <fullName evidence="1">Uncharacterized protein</fullName>
    </submittedName>
</protein>
<dbReference type="Proteomes" id="UP000004217">
    <property type="component" value="Unassembled WGS sequence"/>
</dbReference>